<keyword evidence="5 9" id="KW-0479">Metal-binding</keyword>
<comment type="cofactor">
    <cofactor evidence="9">
        <name>heme c</name>
        <dbReference type="ChEBI" id="CHEBI:61717"/>
    </cofactor>
    <text evidence="9">Binds 1 heme c group covalently per subunit.</text>
</comment>
<dbReference type="PRINTS" id="PR00603">
    <property type="entry name" value="CYTOCHROMEC1"/>
</dbReference>
<keyword evidence="8" id="KW-0472">Membrane</keyword>
<dbReference type="AlphaFoldDB" id="A0A183PZF1"/>
<evidence type="ECO:0000256" key="6">
    <source>
        <dbReference type="ARBA" id="ARBA00022989"/>
    </source>
</evidence>
<proteinExistence type="inferred from homology"/>
<organism evidence="11 12">
    <name type="scientific">Schistosoma mattheei</name>
    <dbReference type="NCBI Taxonomy" id="31246"/>
    <lineage>
        <taxon>Eukaryota</taxon>
        <taxon>Metazoa</taxon>
        <taxon>Spiralia</taxon>
        <taxon>Lophotrochozoa</taxon>
        <taxon>Platyhelminthes</taxon>
        <taxon>Trematoda</taxon>
        <taxon>Digenea</taxon>
        <taxon>Strigeidida</taxon>
        <taxon>Schistosomatoidea</taxon>
        <taxon>Schistosomatidae</taxon>
        <taxon>Schistosoma</taxon>
    </lineage>
</organism>
<evidence type="ECO:0000313" key="12">
    <source>
        <dbReference type="Proteomes" id="UP000269396"/>
    </source>
</evidence>
<dbReference type="GO" id="GO:0005739">
    <property type="term" value="C:mitochondrion"/>
    <property type="evidence" value="ECO:0007669"/>
    <property type="project" value="GOC"/>
</dbReference>
<keyword evidence="7 9" id="KW-0408">Iron</keyword>
<keyword evidence="3 9" id="KW-0349">Heme</keyword>
<dbReference type="Pfam" id="PF02167">
    <property type="entry name" value="Cytochrom_C1"/>
    <property type="match status" value="1"/>
</dbReference>
<dbReference type="InterPro" id="IPR002326">
    <property type="entry name" value="Cyt_c1"/>
</dbReference>
<dbReference type="GO" id="GO:0016020">
    <property type="term" value="C:membrane"/>
    <property type="evidence" value="ECO:0007669"/>
    <property type="project" value="UniProtKB-SubCell"/>
</dbReference>
<keyword evidence="6" id="KW-1133">Transmembrane helix</keyword>
<dbReference type="Proteomes" id="UP000269396">
    <property type="component" value="Unassembled WGS sequence"/>
</dbReference>
<feature type="binding site" description="covalent" evidence="9">
    <location>
        <position position="85"/>
    </location>
    <ligand>
        <name>heme c</name>
        <dbReference type="ChEBI" id="CHEBI:61717"/>
    </ligand>
</feature>
<evidence type="ECO:0000256" key="7">
    <source>
        <dbReference type="ARBA" id="ARBA00023004"/>
    </source>
</evidence>
<evidence type="ECO:0000256" key="9">
    <source>
        <dbReference type="PIRSR" id="PIRSR602326-1"/>
    </source>
</evidence>
<dbReference type="STRING" id="31246.A0A183PZF1"/>
<evidence type="ECO:0000313" key="11">
    <source>
        <dbReference type="EMBL" id="VDP80604.1"/>
    </source>
</evidence>
<dbReference type="GO" id="GO:0006122">
    <property type="term" value="P:mitochondrial electron transport, ubiquinol to cytochrome c"/>
    <property type="evidence" value="ECO:0007669"/>
    <property type="project" value="TreeGrafter"/>
</dbReference>
<dbReference type="InterPro" id="IPR036909">
    <property type="entry name" value="Cyt_c-like_dom_sf"/>
</dbReference>
<evidence type="ECO:0000256" key="5">
    <source>
        <dbReference type="ARBA" id="ARBA00022723"/>
    </source>
</evidence>
<evidence type="ECO:0000256" key="1">
    <source>
        <dbReference type="ARBA" id="ARBA00004370"/>
    </source>
</evidence>
<dbReference type="Gene3D" id="1.10.760.10">
    <property type="entry name" value="Cytochrome c-like domain"/>
    <property type="match status" value="1"/>
</dbReference>
<protein>
    <submittedName>
        <fullName evidence="11">Uncharacterized protein</fullName>
    </submittedName>
</protein>
<comment type="subcellular location">
    <subcellularLocation>
        <location evidence="1">Membrane</location>
    </subcellularLocation>
</comment>
<dbReference type="SUPFAM" id="SSF46626">
    <property type="entry name" value="Cytochrome c"/>
    <property type="match status" value="1"/>
</dbReference>
<feature type="region of interest" description="Disordered" evidence="10">
    <location>
        <begin position="1"/>
        <end position="45"/>
    </location>
</feature>
<reference evidence="11 12" key="1">
    <citation type="submission" date="2018-11" db="EMBL/GenBank/DDBJ databases">
        <authorList>
            <consortium name="Pathogen Informatics"/>
        </authorList>
    </citation>
    <scope>NUCLEOTIDE SEQUENCE [LARGE SCALE GENOMIC DNA]</scope>
    <source>
        <strain>Denwood</strain>
        <strain evidence="12">Zambia</strain>
    </source>
</reference>
<comment type="similarity">
    <text evidence="2">Belongs to the cytochrome c family.</text>
</comment>
<evidence type="ECO:0000256" key="2">
    <source>
        <dbReference type="ARBA" id="ARBA00006488"/>
    </source>
</evidence>
<dbReference type="GO" id="GO:0020037">
    <property type="term" value="F:heme binding"/>
    <property type="evidence" value="ECO:0007669"/>
    <property type="project" value="InterPro"/>
</dbReference>
<keyword evidence="12" id="KW-1185">Reference proteome</keyword>
<keyword evidence="4" id="KW-0812">Transmembrane</keyword>
<dbReference type="PANTHER" id="PTHR10266">
    <property type="entry name" value="CYTOCHROME C1"/>
    <property type="match status" value="1"/>
</dbReference>
<sequence length="157" mass="17639">MKSHMYPDGPDDKGNMFERPGRLTDVLPSPYPNKEAARAANNGAEPPDLTYIVKAREGYMDPPPGRTVSDGQYYNPYFPGGGIGMARVLYDDLIEYADGTPATTSQMAKDVVTFLCWTSDRTHDERKRILLKVMRGGFNFIILMFHWSYNGSLFSSI</sequence>
<evidence type="ECO:0000256" key="8">
    <source>
        <dbReference type="ARBA" id="ARBA00023136"/>
    </source>
</evidence>
<dbReference type="GO" id="GO:0046872">
    <property type="term" value="F:metal ion binding"/>
    <property type="evidence" value="ECO:0007669"/>
    <property type="project" value="UniProtKB-KW"/>
</dbReference>
<dbReference type="GO" id="GO:0009055">
    <property type="term" value="F:electron transfer activity"/>
    <property type="evidence" value="ECO:0007669"/>
    <property type="project" value="InterPro"/>
</dbReference>
<feature type="compositionally biased region" description="Basic and acidic residues" evidence="10">
    <location>
        <begin position="10"/>
        <end position="22"/>
    </location>
</feature>
<dbReference type="PANTHER" id="PTHR10266:SF3">
    <property type="entry name" value="CYTOCHROME C1, HEME PROTEIN, MITOCHONDRIAL"/>
    <property type="match status" value="1"/>
</dbReference>
<evidence type="ECO:0000256" key="4">
    <source>
        <dbReference type="ARBA" id="ARBA00022692"/>
    </source>
</evidence>
<gene>
    <name evidence="11" type="ORF">SMTD_LOCUS19737</name>
</gene>
<name>A0A183PZF1_9TREM</name>
<evidence type="ECO:0000256" key="10">
    <source>
        <dbReference type="SAM" id="MobiDB-lite"/>
    </source>
</evidence>
<dbReference type="EMBL" id="UZAL01042914">
    <property type="protein sequence ID" value="VDP80604.1"/>
    <property type="molecule type" value="Genomic_DNA"/>
</dbReference>
<accession>A0A183PZF1</accession>
<evidence type="ECO:0000256" key="3">
    <source>
        <dbReference type="ARBA" id="ARBA00022617"/>
    </source>
</evidence>